<feature type="region of interest" description="Disordered" evidence="1">
    <location>
        <begin position="327"/>
        <end position="509"/>
    </location>
</feature>
<feature type="region of interest" description="Disordered" evidence="1">
    <location>
        <begin position="526"/>
        <end position="560"/>
    </location>
</feature>
<evidence type="ECO:0000313" key="4">
    <source>
        <dbReference type="RefSeq" id="XP_047740323.1"/>
    </source>
</evidence>
<evidence type="ECO:0000256" key="1">
    <source>
        <dbReference type="SAM" id="MobiDB-lite"/>
    </source>
</evidence>
<feature type="compositionally biased region" description="Polar residues" evidence="1">
    <location>
        <begin position="539"/>
        <end position="548"/>
    </location>
</feature>
<dbReference type="Gene3D" id="6.10.140.1270">
    <property type="match status" value="1"/>
</dbReference>
<feature type="compositionally biased region" description="Low complexity" evidence="1">
    <location>
        <begin position="500"/>
        <end position="509"/>
    </location>
</feature>
<feature type="domain" description="SCA7" evidence="2">
    <location>
        <begin position="1012"/>
        <end position="1079"/>
    </location>
</feature>
<evidence type="ECO:0000259" key="2">
    <source>
        <dbReference type="PROSITE" id="PS51505"/>
    </source>
</evidence>
<feature type="region of interest" description="Disordered" evidence="1">
    <location>
        <begin position="969"/>
        <end position="1013"/>
    </location>
</feature>
<dbReference type="RefSeq" id="XP_047740323.1">
    <property type="nucleotide sequence ID" value="XM_047884367.1"/>
</dbReference>
<feature type="compositionally biased region" description="Low complexity" evidence="1">
    <location>
        <begin position="986"/>
        <end position="997"/>
    </location>
</feature>
<reference evidence="4" key="1">
    <citation type="submission" date="2025-08" db="UniProtKB">
        <authorList>
            <consortium name="RefSeq"/>
        </authorList>
    </citation>
    <scope>IDENTIFICATION</scope>
    <source>
        <tissue evidence="4">Whole organism</tissue>
    </source>
</reference>
<feature type="region of interest" description="Disordered" evidence="1">
    <location>
        <begin position="656"/>
        <end position="697"/>
    </location>
</feature>
<dbReference type="PANTHER" id="PTHR15117">
    <property type="entry name" value="ATAXIN 7 RELATED"/>
    <property type="match status" value="1"/>
</dbReference>
<feature type="region of interest" description="Disordered" evidence="1">
    <location>
        <begin position="581"/>
        <end position="637"/>
    </location>
</feature>
<feature type="compositionally biased region" description="Polar residues" evidence="1">
    <location>
        <begin position="426"/>
        <end position="442"/>
    </location>
</feature>
<dbReference type="OrthoDB" id="21678at2759"/>
<feature type="compositionally biased region" description="Low complexity" evidence="1">
    <location>
        <begin position="1075"/>
        <end position="1107"/>
    </location>
</feature>
<feature type="compositionally biased region" description="Polar residues" evidence="1">
    <location>
        <begin position="969"/>
        <end position="984"/>
    </location>
</feature>
<name>A0A979FT10_HYAAZ</name>
<dbReference type="PANTHER" id="PTHR15117:SF24">
    <property type="entry name" value="SCA7 DOMAIN-CONTAINING PROTEIN"/>
    <property type="match status" value="1"/>
</dbReference>
<dbReference type="InterPro" id="IPR052237">
    <property type="entry name" value="Ataxin-7-like_regulator"/>
</dbReference>
<gene>
    <name evidence="4" type="primary">LOC108679922</name>
</gene>
<feature type="region of interest" description="Disordered" evidence="1">
    <location>
        <begin position="1071"/>
        <end position="1107"/>
    </location>
</feature>
<feature type="compositionally biased region" description="Low complexity" evidence="1">
    <location>
        <begin position="369"/>
        <end position="390"/>
    </location>
</feature>
<dbReference type="KEGG" id="hazt:108679922"/>
<dbReference type="Proteomes" id="UP000694843">
    <property type="component" value="Unplaced"/>
</dbReference>
<evidence type="ECO:0000313" key="3">
    <source>
        <dbReference type="Proteomes" id="UP000694843"/>
    </source>
</evidence>
<feature type="compositionally biased region" description="Polar residues" evidence="1">
    <location>
        <begin position="581"/>
        <end position="598"/>
    </location>
</feature>
<feature type="compositionally biased region" description="Polar residues" evidence="1">
    <location>
        <begin position="656"/>
        <end position="682"/>
    </location>
</feature>
<proteinExistence type="predicted"/>
<dbReference type="InterPro" id="IPR013243">
    <property type="entry name" value="SCA7_dom"/>
</dbReference>
<feature type="compositionally biased region" description="Low complexity" evidence="1">
    <location>
        <begin position="455"/>
        <end position="467"/>
    </location>
</feature>
<keyword evidence="3" id="KW-1185">Reference proteome</keyword>
<sequence length="1665" mass="173961">MAALDDSLTKFEGKLWTFWTRSSGISNLLSLRNNDDHGKVRPQASTSLLKKEDMATYGYCPVWEDFYLVVCDFCGVSVKPQALKHHIEQQHGIDKVFLSSSDKPCDAITVSAAAASSSTSWVFSGSDESKASSVTSDNITEVTCLGASSSSQNKTLKRLLEKNPRRSPTGSFLTGDRQDSGLGLSFFGSSSQDSDLPMEIPNVAPSTSISAMTNTLHTKHETFASNLSNHNSDSYVHLRAALDGVPQNTSNFSLLENGSTPRTVMQASNTLPYSNYSNVRVSQSSLTNSCRNISRCSNSNSHGSNSTISNNVALGISNGLDYGEGGTELIGRNSSSRTVISPGLDFPSPSPCSLSKDDEDSLDSRLRALHSPQDDSSPSLIPSSSQLPSLAGDGVSNQAFPLESNSLHHHGSNSLHQTRALPDLSLDNNSMLNPSPHYTGQLSVGPLSVEPQSIGPQSVGPHSVGPPSVGPPSVGPSSVGSSGMTPSHASFTSNRPSGMNTSLNNHTNSSTNDFCGMLSSISPSGVMMSMDGHIDSNSRSDGSNNTPVLHSASPAVDSAEEEVKRISAMLQKEVEALTASQQLNSRSRSMHSLPSGNSLPPHDIVEAQVMVGRRHHSSSSSLLGVTSQASHNSSTASIGLSNSSIAMSNTSNEFSTLHSNNNTLTSSRRANNDNGVQVTNLGSNNNSNSNNMGSVPVPIGHMSVETLNQIQADLLATVSESDLNAVLNATPDSSDPSLLPNNSSLVYFPDNQTVQFSDSLSLTSDNFSSNQLSSSGSISQVQFSNEQLSMPVLDSGDSPVTLQQSSFRSLGLLDQSDQMRLSDASQAEELTNAVNSITQPGQNNCINAYDSPLGSFIQPNSHLPMVVSSPAPSPSPTVSFCSVSLAAASPLSASSVSSLPLTPLVAGSNVQDVTSLGQSVCTTQGITVVIGGTATPITLPQSPITSTNSKKAVFSSQCIVSQSPTLTQSPLQSSFSSGGHTTPIHSLPSQSTTPSPKKSSKKKKPCEARKIVPLKDREYNPEKHCGVLVAETGKPCTRSLTCKTHSLTLRRAVNSRSKKFDELLFEHRANKTTKSGDGASSSGAVQGASTPSRGVTTPTTTTTTTSCISSTNSTMVAGVNLTMVGATSGGGPSCSPLLARSLSGASASTTPVTSLHQQYSTDSSHSSIHPPASPYQWAASLAIVRPSRTHTDNFYSTSPPQPLATCSYNTRRLGGFLATEHKNDLLRSVLRTALKKPSPTSYIIDSSCSSGSHSATVSGTLPAVAAERLNNVKPLLARKLQATVPLNALATNKDGITVSTGYNGHIQVAASSMGIVGTVAGGQLKRGVHHIDSIVNKNVSNLPKNCKNKKIKVSENGPGISLLNSVVQIDANGNAKNHGIPVVAVTIPNGLSSQTINLSNVNFSGMRTVGTSQPIRIHPSTMKTYVRDQITGENRPTTVTGVLSNVVVSAATSASPVTAATVGQTINTDGTNIVLNPGTTSYLIADGLKSFKGDASGGIRLELHPSSAFSADSRFIHATQLSKVVTSSGVVSASGGSGSTSIPLSQPQQQVTYLAPAVASSTNQPLTLQQVQQPQQQVTYLAPAVASSTNQPLTLQQVQQVGYSVYSVLNRLQSKGGGFKLYPSNAASNASAVVARATAASGGAVASTTPHHRTTYVIHQDNQPS</sequence>
<protein>
    <submittedName>
        <fullName evidence="4">Serine-rich adhesin for platelets</fullName>
    </submittedName>
</protein>
<organism evidence="3 4">
    <name type="scientific">Hyalella azteca</name>
    <name type="common">Amphipod</name>
    <dbReference type="NCBI Taxonomy" id="294128"/>
    <lineage>
        <taxon>Eukaryota</taxon>
        <taxon>Metazoa</taxon>
        <taxon>Ecdysozoa</taxon>
        <taxon>Arthropoda</taxon>
        <taxon>Crustacea</taxon>
        <taxon>Multicrustacea</taxon>
        <taxon>Malacostraca</taxon>
        <taxon>Eumalacostraca</taxon>
        <taxon>Peracarida</taxon>
        <taxon>Amphipoda</taxon>
        <taxon>Senticaudata</taxon>
        <taxon>Talitrida</taxon>
        <taxon>Talitroidea</taxon>
        <taxon>Hyalellidae</taxon>
        <taxon>Hyalella</taxon>
    </lineage>
</organism>
<accession>A0A979FT10</accession>
<feature type="compositionally biased region" description="Polar residues" evidence="1">
    <location>
        <begin position="626"/>
        <end position="637"/>
    </location>
</feature>
<dbReference type="PROSITE" id="PS51505">
    <property type="entry name" value="SCA7"/>
    <property type="match status" value="1"/>
</dbReference>
<dbReference type="Pfam" id="PF08313">
    <property type="entry name" value="SCA7"/>
    <property type="match status" value="1"/>
</dbReference>
<feature type="compositionally biased region" description="Polar residues" evidence="1">
    <location>
        <begin position="484"/>
        <end position="499"/>
    </location>
</feature>
<dbReference type="GeneID" id="108679922"/>